<dbReference type="InterPro" id="IPR001810">
    <property type="entry name" value="F-box_dom"/>
</dbReference>
<dbReference type="SUPFAM" id="SSF81383">
    <property type="entry name" value="F-box domain"/>
    <property type="match status" value="1"/>
</dbReference>
<dbReference type="Proteomes" id="UP000824890">
    <property type="component" value="Unassembled WGS sequence"/>
</dbReference>
<feature type="non-terminal residue" evidence="2">
    <location>
        <position position="347"/>
    </location>
</feature>
<feature type="domain" description="F-box" evidence="1">
    <location>
        <begin position="17"/>
        <end position="57"/>
    </location>
</feature>
<comment type="caution">
    <text evidence="2">The sequence shown here is derived from an EMBL/GenBank/DDBJ whole genome shotgun (WGS) entry which is preliminary data.</text>
</comment>
<evidence type="ECO:0000313" key="2">
    <source>
        <dbReference type="EMBL" id="KAH0884616.1"/>
    </source>
</evidence>
<dbReference type="PANTHER" id="PTHR31111">
    <property type="entry name" value="BNAA05G37150D PROTEIN-RELATED"/>
    <property type="match status" value="1"/>
</dbReference>
<dbReference type="Pfam" id="PF00646">
    <property type="entry name" value="F-box"/>
    <property type="match status" value="1"/>
</dbReference>
<accession>A0ABQ7ZXA4</accession>
<name>A0ABQ7ZXA4_BRANA</name>
<protein>
    <recommendedName>
        <fullName evidence="1">F-box domain-containing protein</fullName>
    </recommendedName>
</protein>
<dbReference type="PANTHER" id="PTHR31111:SF138">
    <property type="entry name" value="F-BOX ASSOCIATED DOMAIN-CONTAINING PROTEIN"/>
    <property type="match status" value="1"/>
</dbReference>
<gene>
    <name evidence="2" type="ORF">HID58_060712</name>
</gene>
<dbReference type="Pfam" id="PF08268">
    <property type="entry name" value="FBA_3"/>
    <property type="match status" value="2"/>
</dbReference>
<reference evidence="2 3" key="1">
    <citation type="submission" date="2021-05" db="EMBL/GenBank/DDBJ databases">
        <title>Genome Assembly of Synthetic Allotetraploid Brassica napus Reveals Homoeologous Exchanges between Subgenomes.</title>
        <authorList>
            <person name="Davis J.T."/>
        </authorList>
    </citation>
    <scope>NUCLEOTIDE SEQUENCE [LARGE SCALE GENOMIC DNA]</scope>
    <source>
        <strain evidence="3">cv. Da-Ae</strain>
        <tissue evidence="2">Seedling</tissue>
    </source>
</reference>
<dbReference type="NCBIfam" id="TIGR01640">
    <property type="entry name" value="F_box_assoc_1"/>
    <property type="match status" value="2"/>
</dbReference>
<evidence type="ECO:0000313" key="3">
    <source>
        <dbReference type="Proteomes" id="UP000824890"/>
    </source>
</evidence>
<sequence>MRTKDQSSSKCSHTGWLPFDLIREILMRIPAASLMRFRCVSKQCASVTSDPDFIISFMNKSRSYLLINFQKMTINCSSNLEMGLTNVEKHHVPLVKRYGYGSGDWIHHRSLHGLISLDYACFTVIWNPTMRQHVTFQKPNNYNIFLTRYLGYDPIGHMYKLLCMSYRSSEETHVLTLGAKESWRQIKNIPRFSLPVFDMKTENFKLIQCMHKYLKTSLHLAKYKGRLAHFFLEEPSFSKLWVREDAEKEEWSYQEFHIPFYPYDHVLNVYYCLCGVTDDGEFIYVSISWQDKKIHVSYYDPKRKSNMTIKIERFDDHEDFWLRNGFLDDNNWQVMGIMPNHIENIMS</sequence>
<dbReference type="InterPro" id="IPR036047">
    <property type="entry name" value="F-box-like_dom_sf"/>
</dbReference>
<evidence type="ECO:0000259" key="1">
    <source>
        <dbReference type="SMART" id="SM00256"/>
    </source>
</evidence>
<dbReference type="EMBL" id="JAGKQM010000014">
    <property type="protein sequence ID" value="KAH0884616.1"/>
    <property type="molecule type" value="Genomic_DNA"/>
</dbReference>
<dbReference type="InterPro" id="IPR017451">
    <property type="entry name" value="F-box-assoc_interact_dom"/>
</dbReference>
<keyword evidence="3" id="KW-1185">Reference proteome</keyword>
<proteinExistence type="predicted"/>
<dbReference type="InterPro" id="IPR013187">
    <property type="entry name" value="F-box-assoc_dom_typ3"/>
</dbReference>
<organism evidence="2 3">
    <name type="scientific">Brassica napus</name>
    <name type="common">Rape</name>
    <dbReference type="NCBI Taxonomy" id="3708"/>
    <lineage>
        <taxon>Eukaryota</taxon>
        <taxon>Viridiplantae</taxon>
        <taxon>Streptophyta</taxon>
        <taxon>Embryophyta</taxon>
        <taxon>Tracheophyta</taxon>
        <taxon>Spermatophyta</taxon>
        <taxon>Magnoliopsida</taxon>
        <taxon>eudicotyledons</taxon>
        <taxon>Gunneridae</taxon>
        <taxon>Pentapetalae</taxon>
        <taxon>rosids</taxon>
        <taxon>malvids</taxon>
        <taxon>Brassicales</taxon>
        <taxon>Brassicaceae</taxon>
        <taxon>Brassiceae</taxon>
        <taxon>Brassica</taxon>
    </lineage>
</organism>
<dbReference type="CDD" id="cd22157">
    <property type="entry name" value="F-box_AtFBW1-like"/>
    <property type="match status" value="1"/>
</dbReference>
<dbReference type="SMART" id="SM00256">
    <property type="entry name" value="FBOX"/>
    <property type="match status" value="1"/>
</dbReference>